<dbReference type="PANTHER" id="PTHR32071:SF116">
    <property type="entry name" value="TRANSCRIPTIONAL REGULATORY PROTEIN GLRR"/>
    <property type="match status" value="1"/>
</dbReference>
<keyword evidence="5" id="KW-0804">Transcription</keyword>
<dbReference type="SMART" id="SM00448">
    <property type="entry name" value="REC"/>
    <property type="match status" value="1"/>
</dbReference>
<evidence type="ECO:0000256" key="2">
    <source>
        <dbReference type="ARBA" id="ARBA00022840"/>
    </source>
</evidence>
<dbReference type="InterPro" id="IPR011006">
    <property type="entry name" value="CheY-like_superfamily"/>
</dbReference>
<dbReference type="Pfam" id="PF25601">
    <property type="entry name" value="AAA_lid_14"/>
    <property type="match status" value="1"/>
</dbReference>
<evidence type="ECO:0000256" key="4">
    <source>
        <dbReference type="ARBA" id="ARBA00023125"/>
    </source>
</evidence>
<keyword evidence="6" id="KW-0597">Phosphoprotein</keyword>
<dbReference type="Gene3D" id="3.40.50.300">
    <property type="entry name" value="P-loop containing nucleotide triphosphate hydrolases"/>
    <property type="match status" value="1"/>
</dbReference>
<feature type="modified residue" description="4-aspartylphosphate" evidence="6">
    <location>
        <position position="57"/>
    </location>
</feature>
<dbReference type="InterPro" id="IPR009057">
    <property type="entry name" value="Homeodomain-like_sf"/>
</dbReference>
<proteinExistence type="predicted"/>
<dbReference type="InterPro" id="IPR002078">
    <property type="entry name" value="Sigma_54_int"/>
</dbReference>
<keyword evidence="10" id="KW-1185">Reference proteome</keyword>
<name>A0ABU3B6W1_9GAMM</name>
<accession>A0ABU3B6W1</accession>
<evidence type="ECO:0000259" key="8">
    <source>
        <dbReference type="PROSITE" id="PS50110"/>
    </source>
</evidence>
<dbReference type="PROSITE" id="PS50045">
    <property type="entry name" value="SIGMA54_INTERACT_4"/>
    <property type="match status" value="1"/>
</dbReference>
<keyword evidence="3" id="KW-0805">Transcription regulation</keyword>
<reference evidence="9 10" key="1">
    <citation type="submission" date="2023-09" db="EMBL/GenBank/DDBJ databases">
        <authorList>
            <person name="Rey-Velasco X."/>
        </authorList>
    </citation>
    <scope>NUCLEOTIDE SEQUENCE [LARGE SCALE GENOMIC DNA]</scope>
    <source>
        <strain evidence="9 10">P385</strain>
    </source>
</reference>
<dbReference type="PROSITE" id="PS50110">
    <property type="entry name" value="RESPONSE_REGULATORY"/>
    <property type="match status" value="1"/>
</dbReference>
<dbReference type="Pfam" id="PF00158">
    <property type="entry name" value="Sigma54_activat"/>
    <property type="match status" value="1"/>
</dbReference>
<dbReference type="PANTHER" id="PTHR32071">
    <property type="entry name" value="TRANSCRIPTIONAL REGULATORY PROTEIN"/>
    <property type="match status" value="1"/>
</dbReference>
<organism evidence="9 10">
    <name type="scientific">Spectribacter acetivorans</name>
    <dbReference type="NCBI Taxonomy" id="3075603"/>
    <lineage>
        <taxon>Bacteria</taxon>
        <taxon>Pseudomonadati</taxon>
        <taxon>Pseudomonadota</taxon>
        <taxon>Gammaproteobacteria</taxon>
        <taxon>Salinisphaerales</taxon>
        <taxon>Salinisphaeraceae</taxon>
        <taxon>Spectribacter</taxon>
    </lineage>
</organism>
<dbReference type="InterPro" id="IPR027417">
    <property type="entry name" value="P-loop_NTPase"/>
</dbReference>
<keyword evidence="2" id="KW-0067">ATP-binding</keyword>
<dbReference type="SMART" id="SM00382">
    <property type="entry name" value="AAA"/>
    <property type="match status" value="1"/>
</dbReference>
<dbReference type="Proteomes" id="UP001259982">
    <property type="component" value="Unassembled WGS sequence"/>
</dbReference>
<dbReference type="PROSITE" id="PS00688">
    <property type="entry name" value="SIGMA54_INTERACT_3"/>
    <property type="match status" value="1"/>
</dbReference>
<evidence type="ECO:0000259" key="7">
    <source>
        <dbReference type="PROSITE" id="PS50045"/>
    </source>
</evidence>
<evidence type="ECO:0000313" key="9">
    <source>
        <dbReference type="EMBL" id="MDT0617969.1"/>
    </source>
</evidence>
<evidence type="ECO:0000313" key="10">
    <source>
        <dbReference type="Proteomes" id="UP001259982"/>
    </source>
</evidence>
<dbReference type="SUPFAM" id="SSF52540">
    <property type="entry name" value="P-loop containing nucleoside triphosphate hydrolases"/>
    <property type="match status" value="1"/>
</dbReference>
<dbReference type="RefSeq" id="WP_311657964.1">
    <property type="nucleotide sequence ID" value="NZ_JAVRHY010000004.1"/>
</dbReference>
<dbReference type="EMBL" id="JAVRHY010000004">
    <property type="protein sequence ID" value="MDT0617969.1"/>
    <property type="molecule type" value="Genomic_DNA"/>
</dbReference>
<evidence type="ECO:0000256" key="3">
    <source>
        <dbReference type="ARBA" id="ARBA00023015"/>
    </source>
</evidence>
<feature type="domain" description="Sigma-54 factor interaction" evidence="7">
    <location>
        <begin position="139"/>
        <end position="368"/>
    </location>
</feature>
<dbReference type="InterPro" id="IPR058031">
    <property type="entry name" value="AAA_lid_NorR"/>
</dbReference>
<dbReference type="Pfam" id="PF00072">
    <property type="entry name" value="Response_reg"/>
    <property type="match status" value="1"/>
</dbReference>
<comment type="caution">
    <text evidence="9">The sequence shown here is derived from an EMBL/GenBank/DDBJ whole genome shotgun (WGS) entry which is preliminary data.</text>
</comment>
<evidence type="ECO:0000256" key="6">
    <source>
        <dbReference type="PROSITE-ProRule" id="PRU00169"/>
    </source>
</evidence>
<dbReference type="SUPFAM" id="SSF46689">
    <property type="entry name" value="Homeodomain-like"/>
    <property type="match status" value="1"/>
</dbReference>
<keyword evidence="1" id="KW-0547">Nucleotide-binding</keyword>
<protein>
    <submittedName>
        <fullName evidence="9">Sigma 54-interacting transcriptional regulator</fullName>
    </submittedName>
</protein>
<dbReference type="SUPFAM" id="SSF52172">
    <property type="entry name" value="CheY-like"/>
    <property type="match status" value="1"/>
</dbReference>
<dbReference type="Gene3D" id="3.40.50.2300">
    <property type="match status" value="1"/>
</dbReference>
<dbReference type="Gene3D" id="1.10.8.60">
    <property type="match status" value="1"/>
</dbReference>
<evidence type="ECO:0000256" key="1">
    <source>
        <dbReference type="ARBA" id="ARBA00022741"/>
    </source>
</evidence>
<dbReference type="Gene3D" id="1.10.10.60">
    <property type="entry name" value="Homeodomain-like"/>
    <property type="match status" value="1"/>
</dbReference>
<dbReference type="InterPro" id="IPR025944">
    <property type="entry name" value="Sigma_54_int_dom_CS"/>
</dbReference>
<feature type="domain" description="Response regulatory" evidence="8">
    <location>
        <begin position="8"/>
        <end position="122"/>
    </location>
</feature>
<dbReference type="InterPro" id="IPR003593">
    <property type="entry name" value="AAA+_ATPase"/>
</dbReference>
<sequence length="451" mass="48831">MSGSATGRILLVDDDPGLRRLLSLRLESEGHEVVTAESAREALSRLTGFAADLVITDLRMAGMDGMALLGEIGRERPGLPVIVLTAHGTIPEAVTATQQGALDFLTKPVDRAALAERIQHALGAGRTNHDQSDGWAARVITRSPEMHSLLGEARMVAESDAAVLINGASGTGKELLARSIHDASPRAGKPFVAINCGAMPEALLESELFGHEKGAFTDAKSAKPGLIRDAHGGSLLLDEIGDMPASLQVKLLRALQEGEVRPVGGSQSVAVDIRVISATHRNLREAIAAGDFREDLYYRLNVVTLTLPPLAQRREDIPLLVDHFLKQLTEDKGRPPKVYAPDAMELLTGADWPGNIRQLRNMVEHNVALTRARVIGADQVRQALVRDGGTVPGEVMPPLKQARESFTRHYLIRLLQITGGNVSRSARLARRNRTEFYKLLGRHGIDPAEFK</sequence>
<dbReference type="InterPro" id="IPR001789">
    <property type="entry name" value="Sig_transdc_resp-reg_receiver"/>
</dbReference>
<dbReference type="PROSITE" id="PS00676">
    <property type="entry name" value="SIGMA54_INTERACT_2"/>
    <property type="match status" value="1"/>
</dbReference>
<gene>
    <name evidence="9" type="ORF">RM531_05750</name>
</gene>
<dbReference type="CDD" id="cd00009">
    <property type="entry name" value="AAA"/>
    <property type="match status" value="1"/>
</dbReference>
<keyword evidence="4" id="KW-0238">DNA-binding</keyword>
<evidence type="ECO:0000256" key="5">
    <source>
        <dbReference type="ARBA" id="ARBA00023163"/>
    </source>
</evidence>
<dbReference type="InterPro" id="IPR025943">
    <property type="entry name" value="Sigma_54_int_dom_ATP-bd_2"/>
</dbReference>